<protein>
    <submittedName>
        <fullName evidence="1">Uncharacterized protein</fullName>
    </submittedName>
</protein>
<sequence>MTADPAIAAAQRAAQAGRLTPGLMIPSESSLEFGVLAAREFAAPLRKLHKRIDGFVVSWCSHCRDEYGHFQDWPCATAKLIYPEDELT</sequence>
<name>A0A5P8DB02_9CAUD</name>
<dbReference type="KEGG" id="vg:77930222"/>
<evidence type="ECO:0000313" key="2">
    <source>
        <dbReference type="Proteomes" id="UP000326635"/>
    </source>
</evidence>
<reference evidence="1 2" key="1">
    <citation type="submission" date="2019-09" db="EMBL/GenBank/DDBJ databases">
        <authorList>
            <person name="Emmett G."/>
            <person name="DeLuca S.W."/>
            <person name="Gurney S.M.R."/>
            <person name="Garlena R.A."/>
            <person name="Russell D.A."/>
            <person name="Pope W.H."/>
            <person name="Jacobs-Sera D."/>
            <person name="Hatfull G.F."/>
        </authorList>
    </citation>
    <scope>NUCLEOTIDE SEQUENCE [LARGE SCALE GENOMIC DNA]</scope>
</reference>
<dbReference type="GeneID" id="77930222"/>
<evidence type="ECO:0000313" key="1">
    <source>
        <dbReference type="EMBL" id="QFP96174.1"/>
    </source>
</evidence>
<keyword evidence="2" id="KW-1185">Reference proteome</keyword>
<gene>
    <name evidence="1" type="primary">53</name>
    <name evidence="1" type="ORF">DOBBYSSOCK_SEA_53</name>
</gene>
<dbReference type="Proteomes" id="UP000326635">
    <property type="component" value="Segment"/>
</dbReference>
<dbReference type="RefSeq" id="YP_010654375.1">
    <property type="nucleotide sequence ID" value="NC_070810.1"/>
</dbReference>
<organism evidence="1 2">
    <name type="scientific">Gordonia phage DobbysSock</name>
    <dbReference type="NCBI Taxonomy" id="2652880"/>
    <lineage>
        <taxon>Viruses</taxon>
        <taxon>Duplodnaviria</taxon>
        <taxon>Heunggongvirae</taxon>
        <taxon>Uroviricota</taxon>
        <taxon>Caudoviricetes</taxon>
        <taxon>Beenievirus</taxon>
        <taxon>Beenievirus dobbyssock</taxon>
    </lineage>
</organism>
<accession>A0A5P8DB02</accession>
<dbReference type="EMBL" id="MN428048">
    <property type="protein sequence ID" value="QFP96174.1"/>
    <property type="molecule type" value="Genomic_DNA"/>
</dbReference>
<proteinExistence type="predicted"/>